<reference evidence="1" key="1">
    <citation type="submission" date="2019-02" db="EMBL/GenBank/DDBJ databases">
        <authorList>
            <person name="Gruber-Vodicka R. H."/>
            <person name="Seah K. B. B."/>
        </authorList>
    </citation>
    <scope>NUCLEOTIDE SEQUENCE</scope>
    <source>
        <strain evidence="1">BECK_BZ106</strain>
    </source>
</reference>
<proteinExistence type="predicted"/>
<evidence type="ECO:0008006" key="2">
    <source>
        <dbReference type="Google" id="ProtNLM"/>
    </source>
</evidence>
<evidence type="ECO:0000313" key="1">
    <source>
        <dbReference type="EMBL" id="VFJ49981.1"/>
    </source>
</evidence>
<protein>
    <recommendedName>
        <fullName evidence="2">Fission protein ELM1</fullName>
    </recommendedName>
</protein>
<name>A0A450SC87_9GAMM</name>
<accession>A0A450SC87</accession>
<gene>
    <name evidence="1" type="ORF">BECKFW1821B_GA0114236_100616</name>
</gene>
<dbReference type="AlphaFoldDB" id="A0A450SC87"/>
<dbReference type="EMBL" id="CAADFD010000006">
    <property type="protein sequence ID" value="VFJ49981.1"/>
    <property type="molecule type" value="Genomic_DNA"/>
</dbReference>
<sequence>MGIESCTQSLVFGLDRCDALPGSVFQRGWCSLFFGVVAESMHSELKVWLLSDGVPGHVNQAYGLVQWMSERYRMSCLEIPVHIRARYLSRSWMPFLLRRGRRGARVVIWAHRQGIPRPLPFATPHDQVVAHQSGAPPIEDLPANDVDLILSAGGNTSFMNAALASWRGCDNIFIGSRRRLDSDMFTAHLTLEPAGPVDKGSNIVMELVPTLIDPARLRQQALSAREESGVTEGRPVYVLIVGGDGAGFRYEKDDWLRFARMMKGYWDQDGAQWLVTTSRRTGRENDAFMKEILGATLPQGAVLEQVIWSDAPRKVMQRYLSTADRIFVTADSMSMITECISTEKPVILLYPKHSAPNERYRAAIDKFIGLGFCSRNGQASETNRRETGSAATENKANMRAIRSTLLDRLEERIGVLRSFVGTQRAR</sequence>
<dbReference type="Pfam" id="PF06258">
    <property type="entry name" value="Mito_fiss_Elm1"/>
    <property type="match status" value="1"/>
</dbReference>
<organism evidence="1">
    <name type="scientific">Candidatus Kentrum sp. FW</name>
    <dbReference type="NCBI Taxonomy" id="2126338"/>
    <lineage>
        <taxon>Bacteria</taxon>
        <taxon>Pseudomonadati</taxon>
        <taxon>Pseudomonadota</taxon>
        <taxon>Gammaproteobacteria</taxon>
        <taxon>Candidatus Kentrum</taxon>
    </lineage>
</organism>
<dbReference type="InterPro" id="IPR009367">
    <property type="entry name" value="Elm1-like"/>
</dbReference>